<feature type="signal peptide" evidence="1">
    <location>
        <begin position="1"/>
        <end position="17"/>
    </location>
</feature>
<evidence type="ECO:0008006" key="4">
    <source>
        <dbReference type="Google" id="ProtNLM"/>
    </source>
</evidence>
<accession>A0AAU0N1C6</accession>
<dbReference type="RefSeq" id="WP_318954583.1">
    <property type="nucleotide sequence ID" value="NZ_CP137555.1"/>
</dbReference>
<reference evidence="2 3" key="1">
    <citation type="submission" date="2023-10" db="EMBL/GenBank/DDBJ databases">
        <title>Description of Microbulbifer bruguierae sp. nov., isolated from the sediments of mangrove plant Bruguiera sexangula and comparative genomic analyses of the genus Microbulbifer.</title>
        <authorList>
            <person name="Long M."/>
        </authorList>
    </citation>
    <scope>NUCLEOTIDE SEQUENCE [LARGE SCALE GENOMIC DNA]</scope>
    <source>
        <strain evidence="2 3">SPO729</strain>
    </source>
</reference>
<gene>
    <name evidence="2" type="ORF">R5R33_03025</name>
</gene>
<proteinExistence type="predicted"/>
<organism evidence="2 3">
    <name type="scientific">Microbulbifer pacificus</name>
    <dbReference type="NCBI Taxonomy" id="407164"/>
    <lineage>
        <taxon>Bacteria</taxon>
        <taxon>Pseudomonadati</taxon>
        <taxon>Pseudomonadota</taxon>
        <taxon>Gammaproteobacteria</taxon>
        <taxon>Cellvibrionales</taxon>
        <taxon>Microbulbiferaceae</taxon>
        <taxon>Microbulbifer</taxon>
    </lineage>
</organism>
<evidence type="ECO:0000313" key="2">
    <source>
        <dbReference type="EMBL" id="WOX06124.1"/>
    </source>
</evidence>
<dbReference type="Proteomes" id="UP001302477">
    <property type="component" value="Chromosome"/>
</dbReference>
<dbReference type="AlphaFoldDB" id="A0AAU0N1C6"/>
<name>A0AAU0N1C6_9GAMM</name>
<dbReference type="PROSITE" id="PS51257">
    <property type="entry name" value="PROKAR_LIPOPROTEIN"/>
    <property type="match status" value="1"/>
</dbReference>
<keyword evidence="1" id="KW-0732">Signal</keyword>
<evidence type="ECO:0000313" key="3">
    <source>
        <dbReference type="Proteomes" id="UP001302477"/>
    </source>
</evidence>
<sequence length="124" mass="13589">MKIFVIIFAVLISACNGMTFNTNLGPYATNKVKTVIVEEYSLAEISKYDATSLGFVEASYCQERLDQPKPSKAALVSDLKVRTHSLGGNGVVLEACGKTAYDMCHEYMECRGVAYAVPPRQSRP</sequence>
<feature type="chain" id="PRO_5043322484" description="RcsF protein" evidence="1">
    <location>
        <begin position="18"/>
        <end position="124"/>
    </location>
</feature>
<keyword evidence="3" id="KW-1185">Reference proteome</keyword>
<evidence type="ECO:0000256" key="1">
    <source>
        <dbReference type="SAM" id="SignalP"/>
    </source>
</evidence>
<dbReference type="Gene3D" id="3.30.110.70">
    <property type="entry name" value="Hypothetical protein apc22750. Chain B"/>
    <property type="match status" value="1"/>
</dbReference>
<dbReference type="EMBL" id="CP137555">
    <property type="protein sequence ID" value="WOX06124.1"/>
    <property type="molecule type" value="Genomic_DNA"/>
</dbReference>
<dbReference type="KEGG" id="mpaf:R5R33_03025"/>
<protein>
    <recommendedName>
        <fullName evidence="4">RcsF protein</fullName>
    </recommendedName>
</protein>